<evidence type="ECO:0000256" key="3">
    <source>
        <dbReference type="ARBA" id="ARBA00008343"/>
    </source>
</evidence>
<keyword evidence="16" id="KW-1185">Reference proteome</keyword>
<dbReference type="InterPro" id="IPR003265">
    <property type="entry name" value="HhH-GPD_domain"/>
</dbReference>
<evidence type="ECO:0000256" key="10">
    <source>
        <dbReference type="ARBA" id="ARBA00023004"/>
    </source>
</evidence>
<evidence type="ECO:0000313" key="16">
    <source>
        <dbReference type="Proteomes" id="UP000321617"/>
    </source>
</evidence>
<evidence type="ECO:0000256" key="5">
    <source>
        <dbReference type="ARBA" id="ARBA00022023"/>
    </source>
</evidence>
<dbReference type="FunFam" id="1.10.340.30:FF:000003">
    <property type="entry name" value="A/G-specific adenine glycosylase"/>
    <property type="match status" value="1"/>
</dbReference>
<keyword evidence="10" id="KW-0408">Iron</keyword>
<dbReference type="Gene3D" id="1.10.340.30">
    <property type="entry name" value="Hypothetical protein, domain 2"/>
    <property type="match status" value="1"/>
</dbReference>
<dbReference type="GO" id="GO:0032357">
    <property type="term" value="F:oxidized purine DNA binding"/>
    <property type="evidence" value="ECO:0007669"/>
    <property type="project" value="TreeGrafter"/>
</dbReference>
<dbReference type="SMART" id="SM00478">
    <property type="entry name" value="ENDO3c"/>
    <property type="match status" value="1"/>
</dbReference>
<dbReference type="GO" id="GO:0034039">
    <property type="term" value="F:8-oxo-7,8-dihydroguanine DNA N-glycosylase activity"/>
    <property type="evidence" value="ECO:0007669"/>
    <property type="project" value="TreeGrafter"/>
</dbReference>
<accession>A0A562V1T9</accession>
<gene>
    <name evidence="15" type="ORF">LX16_2552</name>
</gene>
<evidence type="ECO:0000256" key="4">
    <source>
        <dbReference type="ARBA" id="ARBA00012045"/>
    </source>
</evidence>
<dbReference type="SMART" id="SM00525">
    <property type="entry name" value="FES"/>
    <property type="match status" value="1"/>
</dbReference>
<dbReference type="GO" id="GO:0046872">
    <property type="term" value="F:metal ion binding"/>
    <property type="evidence" value="ECO:0007669"/>
    <property type="project" value="UniProtKB-KW"/>
</dbReference>
<dbReference type="Gene3D" id="1.10.1670.10">
    <property type="entry name" value="Helix-hairpin-Helix base-excision DNA repair enzymes (C-terminal)"/>
    <property type="match status" value="1"/>
</dbReference>
<dbReference type="GO" id="GO:0006284">
    <property type="term" value="P:base-excision repair"/>
    <property type="evidence" value="ECO:0007669"/>
    <property type="project" value="InterPro"/>
</dbReference>
<name>A0A562V1T9_9ACTN</name>
<reference evidence="15 16" key="1">
    <citation type="journal article" date="2013" name="Stand. Genomic Sci.">
        <title>Genomic Encyclopedia of Type Strains, Phase I: The one thousand microbial genomes (KMG-I) project.</title>
        <authorList>
            <person name="Kyrpides N.C."/>
            <person name="Woyke T."/>
            <person name="Eisen J.A."/>
            <person name="Garrity G."/>
            <person name="Lilburn T.G."/>
            <person name="Beck B.J."/>
            <person name="Whitman W.B."/>
            <person name="Hugenholtz P."/>
            <person name="Klenk H.P."/>
        </authorList>
    </citation>
    <scope>NUCLEOTIDE SEQUENCE [LARGE SCALE GENOMIC DNA]</scope>
    <source>
        <strain evidence="15 16">DSM 45044</strain>
    </source>
</reference>
<dbReference type="Proteomes" id="UP000321617">
    <property type="component" value="Unassembled WGS sequence"/>
</dbReference>
<evidence type="ECO:0000256" key="7">
    <source>
        <dbReference type="ARBA" id="ARBA00022723"/>
    </source>
</evidence>
<dbReference type="InterPro" id="IPR003651">
    <property type="entry name" value="Endonuclease3_FeS-loop_motif"/>
</dbReference>
<comment type="cofactor">
    <cofactor evidence="2">
        <name>[4Fe-4S] cluster</name>
        <dbReference type="ChEBI" id="CHEBI:49883"/>
    </cofactor>
</comment>
<evidence type="ECO:0000313" key="15">
    <source>
        <dbReference type="EMBL" id="TWJ11815.1"/>
    </source>
</evidence>
<evidence type="ECO:0000256" key="11">
    <source>
        <dbReference type="ARBA" id="ARBA00023014"/>
    </source>
</evidence>
<organism evidence="15 16">
    <name type="scientific">Stackebrandtia albiflava</name>
    <dbReference type="NCBI Taxonomy" id="406432"/>
    <lineage>
        <taxon>Bacteria</taxon>
        <taxon>Bacillati</taxon>
        <taxon>Actinomycetota</taxon>
        <taxon>Actinomycetes</taxon>
        <taxon>Glycomycetales</taxon>
        <taxon>Glycomycetaceae</taxon>
        <taxon>Stackebrandtia</taxon>
    </lineage>
</organism>
<proteinExistence type="inferred from homology"/>
<dbReference type="PANTHER" id="PTHR42944">
    <property type="entry name" value="ADENINE DNA GLYCOSYLASE"/>
    <property type="match status" value="1"/>
</dbReference>
<dbReference type="OrthoDB" id="9802365at2"/>
<keyword evidence="9" id="KW-0378">Hydrolase</keyword>
<dbReference type="PANTHER" id="PTHR42944:SF1">
    <property type="entry name" value="ADENINE DNA GLYCOSYLASE"/>
    <property type="match status" value="1"/>
</dbReference>
<dbReference type="GO" id="GO:0000701">
    <property type="term" value="F:purine-specific mismatch base pair DNA N-glycosylase activity"/>
    <property type="evidence" value="ECO:0007669"/>
    <property type="project" value="UniProtKB-EC"/>
</dbReference>
<evidence type="ECO:0000256" key="6">
    <source>
        <dbReference type="ARBA" id="ARBA00022485"/>
    </source>
</evidence>
<keyword evidence="6" id="KW-0004">4Fe-4S</keyword>
<evidence type="ECO:0000256" key="13">
    <source>
        <dbReference type="ARBA" id="ARBA00023295"/>
    </source>
</evidence>
<dbReference type="CDD" id="cd00056">
    <property type="entry name" value="ENDO3c"/>
    <property type="match status" value="1"/>
</dbReference>
<protein>
    <recommendedName>
        <fullName evidence="5">Adenine DNA glycosylase</fullName>
        <ecNumber evidence="4">3.2.2.31</ecNumber>
    </recommendedName>
</protein>
<evidence type="ECO:0000256" key="12">
    <source>
        <dbReference type="ARBA" id="ARBA00023204"/>
    </source>
</evidence>
<keyword evidence="8" id="KW-0227">DNA damage</keyword>
<dbReference type="EC" id="3.2.2.31" evidence="4"/>
<feature type="domain" description="HhH-GPD" evidence="14">
    <location>
        <begin position="38"/>
        <end position="190"/>
    </location>
</feature>
<keyword evidence="12" id="KW-0234">DNA repair</keyword>
<dbReference type="Pfam" id="PF10576">
    <property type="entry name" value="EndIII_4Fe-2S"/>
    <property type="match status" value="1"/>
</dbReference>
<dbReference type="GO" id="GO:0006298">
    <property type="term" value="P:mismatch repair"/>
    <property type="evidence" value="ECO:0007669"/>
    <property type="project" value="TreeGrafter"/>
</dbReference>
<evidence type="ECO:0000259" key="14">
    <source>
        <dbReference type="SMART" id="SM00478"/>
    </source>
</evidence>
<dbReference type="Pfam" id="PF00730">
    <property type="entry name" value="HhH-GPD"/>
    <property type="match status" value="1"/>
</dbReference>
<dbReference type="GO" id="GO:0035485">
    <property type="term" value="F:adenine/guanine mispair binding"/>
    <property type="evidence" value="ECO:0007669"/>
    <property type="project" value="TreeGrafter"/>
</dbReference>
<keyword evidence="13" id="KW-0326">Glycosidase</keyword>
<dbReference type="InterPro" id="IPR023170">
    <property type="entry name" value="HhH_base_excis_C"/>
</dbReference>
<evidence type="ECO:0000256" key="8">
    <source>
        <dbReference type="ARBA" id="ARBA00022763"/>
    </source>
</evidence>
<keyword evidence="7" id="KW-0479">Metal-binding</keyword>
<keyword evidence="11" id="KW-0411">Iron-sulfur</keyword>
<dbReference type="GO" id="GO:0051539">
    <property type="term" value="F:4 iron, 4 sulfur cluster binding"/>
    <property type="evidence" value="ECO:0007669"/>
    <property type="project" value="UniProtKB-KW"/>
</dbReference>
<dbReference type="EMBL" id="VLLL01000006">
    <property type="protein sequence ID" value="TWJ11815.1"/>
    <property type="molecule type" value="Genomic_DNA"/>
</dbReference>
<dbReference type="RefSeq" id="WP_147140734.1">
    <property type="nucleotide sequence ID" value="NZ_BAABIJ010000002.1"/>
</dbReference>
<dbReference type="SUPFAM" id="SSF48150">
    <property type="entry name" value="DNA-glycosylase"/>
    <property type="match status" value="1"/>
</dbReference>
<dbReference type="InterPro" id="IPR011257">
    <property type="entry name" value="DNA_glycosylase"/>
</dbReference>
<evidence type="ECO:0000256" key="1">
    <source>
        <dbReference type="ARBA" id="ARBA00000843"/>
    </source>
</evidence>
<comment type="similarity">
    <text evidence="3">Belongs to the Nth/MutY family.</text>
</comment>
<sequence length="290" mass="31725">MSEWLAGRLSDWFAVHGRDLPWRREGTTAWGVLVSEVMSQQTPVSRVAPTWTEWMARWPDPAKFAAASQADVLRAWGRLGYPRRALRLHECAAAVVSLHGGRVPDELADLLALPGVGTYTAAAVAVFHYRRRHAVVDTNVRRVVARFAAGHADAGAATTSADLRAAAALLPEGDARAADFSVALMELGALVCTARKPECGRCPIAERCRFKASGAVLPPGPSRRPQRYHGTTRQVRGRIMALLRETTEPVTRVQIEGLWHEPARREEALTGLITDGLVEAVPGDRFRLPH</sequence>
<evidence type="ECO:0000256" key="9">
    <source>
        <dbReference type="ARBA" id="ARBA00022801"/>
    </source>
</evidence>
<dbReference type="InterPro" id="IPR044298">
    <property type="entry name" value="MIG/MutY"/>
</dbReference>
<evidence type="ECO:0000256" key="2">
    <source>
        <dbReference type="ARBA" id="ARBA00001966"/>
    </source>
</evidence>
<comment type="catalytic activity">
    <reaction evidence="1">
        <text>Hydrolyzes free adenine bases from 7,8-dihydro-8-oxoguanine:adenine mismatched double-stranded DNA, leaving an apurinic site.</text>
        <dbReference type="EC" id="3.2.2.31"/>
    </reaction>
</comment>
<comment type="caution">
    <text evidence="15">The sequence shown here is derived from an EMBL/GenBank/DDBJ whole genome shotgun (WGS) entry which is preliminary data.</text>
</comment>
<dbReference type="AlphaFoldDB" id="A0A562V1T9"/>